<organism evidence="1 2">
    <name type="scientific">Labilithrix luteola</name>
    <dbReference type="NCBI Taxonomy" id="1391654"/>
    <lineage>
        <taxon>Bacteria</taxon>
        <taxon>Pseudomonadati</taxon>
        <taxon>Myxococcota</taxon>
        <taxon>Polyangia</taxon>
        <taxon>Polyangiales</taxon>
        <taxon>Labilitrichaceae</taxon>
        <taxon>Labilithrix</taxon>
    </lineage>
</organism>
<dbReference type="STRING" id="1391654.AKJ09_08511"/>
<protein>
    <submittedName>
        <fullName evidence="1">Uncharacterized protein</fullName>
    </submittedName>
</protein>
<dbReference type="AlphaFoldDB" id="A0A0K1Q7Y1"/>
<name>A0A0K1Q7Y1_9BACT</name>
<evidence type="ECO:0000313" key="1">
    <source>
        <dbReference type="EMBL" id="AKV01848.1"/>
    </source>
</evidence>
<keyword evidence="2" id="KW-1185">Reference proteome</keyword>
<dbReference type="EMBL" id="CP012333">
    <property type="protein sequence ID" value="AKV01848.1"/>
    <property type="molecule type" value="Genomic_DNA"/>
</dbReference>
<sequence length="48" mass="5244">MAPKKAFGFRSIFGHLNRSREPARAGMNRSNTGAVWRGCAIGRRGLAL</sequence>
<gene>
    <name evidence="1" type="ORF">AKJ09_08511</name>
</gene>
<proteinExistence type="predicted"/>
<accession>A0A0K1Q7Y1</accession>
<dbReference type="Proteomes" id="UP000064967">
    <property type="component" value="Chromosome"/>
</dbReference>
<reference evidence="1 2" key="1">
    <citation type="submission" date="2015-08" db="EMBL/GenBank/DDBJ databases">
        <authorList>
            <person name="Babu N.S."/>
            <person name="Beckwith C.J."/>
            <person name="Beseler K.G."/>
            <person name="Brison A."/>
            <person name="Carone J.V."/>
            <person name="Caskin T.P."/>
            <person name="Diamond M."/>
            <person name="Durham M.E."/>
            <person name="Foxe J.M."/>
            <person name="Go M."/>
            <person name="Henderson B.A."/>
            <person name="Jones I.B."/>
            <person name="McGettigan J.A."/>
            <person name="Micheletti S.J."/>
            <person name="Nasrallah M.E."/>
            <person name="Ortiz D."/>
            <person name="Piller C.R."/>
            <person name="Privatt S.R."/>
            <person name="Schneider S.L."/>
            <person name="Sharp S."/>
            <person name="Smith T.C."/>
            <person name="Stanton J.D."/>
            <person name="Ullery H.E."/>
            <person name="Wilson R.J."/>
            <person name="Serrano M.G."/>
            <person name="Buck G."/>
            <person name="Lee V."/>
            <person name="Wang Y."/>
            <person name="Carvalho R."/>
            <person name="Voegtly L."/>
            <person name="Shi R."/>
            <person name="Duckworth R."/>
            <person name="Johnson A."/>
            <person name="Loviza R."/>
            <person name="Walstead R."/>
            <person name="Shah Z."/>
            <person name="Kiflezghi M."/>
            <person name="Wade K."/>
            <person name="Ball S.L."/>
            <person name="Bradley K.W."/>
            <person name="Asai D.J."/>
            <person name="Bowman C.A."/>
            <person name="Russell D.A."/>
            <person name="Pope W.H."/>
            <person name="Jacobs-Sera D."/>
            <person name="Hendrix R.W."/>
            <person name="Hatfull G.F."/>
        </authorList>
    </citation>
    <scope>NUCLEOTIDE SEQUENCE [LARGE SCALE GENOMIC DNA]</scope>
    <source>
        <strain evidence="1 2">DSM 27648</strain>
    </source>
</reference>
<dbReference type="KEGG" id="llu:AKJ09_08511"/>
<evidence type="ECO:0000313" key="2">
    <source>
        <dbReference type="Proteomes" id="UP000064967"/>
    </source>
</evidence>